<sequence>MYEVSTATKDVETENVTRALPFFMDEFVMFGDSITQFAWQAGGTGSDLANFYQRRLDVVNRGYSGYNTTWALEVAKTIFSASSTAVSQRQPKKLIVTIWLGANDSVLPNRAQHVSPSDFTKNLTELISMIRNHDRSTSNSSLTRQTQIILITPPPISVEMRAIDCASRFPDWKPENMDREPGRTRQFAQLVCQVALQESLPVVDAWTSITKLAALDPEKGLSKYLIDGLHLTPAGYKVVTTELKNLITEHLPSLLPENLKNPFPWWAEIDPLDPSKSFPDYH</sequence>
<dbReference type="Pfam" id="PF13472">
    <property type="entry name" value="Lipase_GDSL_2"/>
    <property type="match status" value="1"/>
</dbReference>
<keyword evidence="3" id="KW-1185">Reference proteome</keyword>
<dbReference type="PANTHER" id="PTHR14209:SF19">
    <property type="entry name" value="ISOAMYL ACETATE-HYDROLYZING ESTERASE 1 HOMOLOG"/>
    <property type="match status" value="1"/>
</dbReference>
<dbReference type="PANTHER" id="PTHR14209">
    <property type="entry name" value="ISOAMYL ACETATE-HYDROLYZING ESTERASE 1"/>
    <property type="match status" value="1"/>
</dbReference>
<dbReference type="EMBL" id="CALTRL010000952">
    <property type="protein sequence ID" value="CAH7670191.1"/>
    <property type="molecule type" value="Genomic_DNA"/>
</dbReference>
<evidence type="ECO:0000313" key="3">
    <source>
        <dbReference type="Proteomes" id="UP001153365"/>
    </source>
</evidence>
<dbReference type="Gene3D" id="3.40.50.1110">
    <property type="entry name" value="SGNH hydrolase"/>
    <property type="match status" value="1"/>
</dbReference>
<gene>
    <name evidence="2" type="ORF">PPACK8108_LOCUS4905</name>
</gene>
<name>A0AAV0AN01_PHAPC</name>
<dbReference type="CDD" id="cd01838">
    <property type="entry name" value="Isoamyl_acetate_hydrolase_like"/>
    <property type="match status" value="1"/>
</dbReference>
<accession>A0AAV0AN01</accession>
<evidence type="ECO:0000259" key="1">
    <source>
        <dbReference type="Pfam" id="PF13472"/>
    </source>
</evidence>
<dbReference type="InterPro" id="IPR036514">
    <property type="entry name" value="SGNH_hydro_sf"/>
</dbReference>
<dbReference type="Proteomes" id="UP001153365">
    <property type="component" value="Unassembled WGS sequence"/>
</dbReference>
<dbReference type="AlphaFoldDB" id="A0AAV0AN01"/>
<reference evidence="2" key="1">
    <citation type="submission" date="2022-06" db="EMBL/GenBank/DDBJ databases">
        <authorList>
            <consortium name="SYNGENTA / RWTH Aachen University"/>
        </authorList>
    </citation>
    <scope>NUCLEOTIDE SEQUENCE</scope>
</reference>
<dbReference type="SUPFAM" id="SSF52266">
    <property type="entry name" value="SGNH hydrolase"/>
    <property type="match status" value="1"/>
</dbReference>
<evidence type="ECO:0000313" key="2">
    <source>
        <dbReference type="EMBL" id="CAH7670191.1"/>
    </source>
</evidence>
<organism evidence="2 3">
    <name type="scientific">Phakopsora pachyrhizi</name>
    <name type="common">Asian soybean rust disease fungus</name>
    <dbReference type="NCBI Taxonomy" id="170000"/>
    <lineage>
        <taxon>Eukaryota</taxon>
        <taxon>Fungi</taxon>
        <taxon>Dikarya</taxon>
        <taxon>Basidiomycota</taxon>
        <taxon>Pucciniomycotina</taxon>
        <taxon>Pucciniomycetes</taxon>
        <taxon>Pucciniales</taxon>
        <taxon>Phakopsoraceae</taxon>
        <taxon>Phakopsora</taxon>
    </lineage>
</organism>
<dbReference type="InterPro" id="IPR045136">
    <property type="entry name" value="Iah1-like"/>
</dbReference>
<dbReference type="InterPro" id="IPR013830">
    <property type="entry name" value="SGNH_hydro"/>
</dbReference>
<feature type="domain" description="SGNH hydrolase-type esterase" evidence="1">
    <location>
        <begin position="30"/>
        <end position="238"/>
    </location>
</feature>
<proteinExistence type="predicted"/>
<comment type="caution">
    <text evidence="2">The sequence shown here is derived from an EMBL/GenBank/DDBJ whole genome shotgun (WGS) entry which is preliminary data.</text>
</comment>
<protein>
    <submittedName>
        <fullName evidence="2">SGNH hydrolase-type esterase domain-containing protein</fullName>
    </submittedName>
</protein>
<dbReference type="GO" id="GO:0016787">
    <property type="term" value="F:hydrolase activity"/>
    <property type="evidence" value="ECO:0007669"/>
    <property type="project" value="UniProtKB-KW"/>
</dbReference>
<keyword evidence="2" id="KW-0378">Hydrolase</keyword>